<organism evidence="4 5">
    <name type="scientific">Hydnomerulius pinastri MD-312</name>
    <dbReference type="NCBI Taxonomy" id="994086"/>
    <lineage>
        <taxon>Eukaryota</taxon>
        <taxon>Fungi</taxon>
        <taxon>Dikarya</taxon>
        <taxon>Basidiomycota</taxon>
        <taxon>Agaricomycotina</taxon>
        <taxon>Agaricomycetes</taxon>
        <taxon>Agaricomycetidae</taxon>
        <taxon>Boletales</taxon>
        <taxon>Boletales incertae sedis</taxon>
        <taxon>Leucogyrophana</taxon>
    </lineage>
</organism>
<dbReference type="PROSITE" id="PS50294">
    <property type="entry name" value="WD_REPEATS_REGION"/>
    <property type="match status" value="5"/>
</dbReference>
<dbReference type="Pfam" id="PF00400">
    <property type="entry name" value="WD40"/>
    <property type="match status" value="6"/>
</dbReference>
<dbReference type="CDD" id="cd00200">
    <property type="entry name" value="WD40"/>
    <property type="match status" value="1"/>
</dbReference>
<dbReference type="Proteomes" id="UP000053820">
    <property type="component" value="Unassembled WGS sequence"/>
</dbReference>
<dbReference type="InterPro" id="IPR020472">
    <property type="entry name" value="WD40_PAC1"/>
</dbReference>
<dbReference type="InterPro" id="IPR015943">
    <property type="entry name" value="WD40/YVTN_repeat-like_dom_sf"/>
</dbReference>
<evidence type="ECO:0000256" key="3">
    <source>
        <dbReference type="PROSITE-ProRule" id="PRU00221"/>
    </source>
</evidence>
<dbReference type="PROSITE" id="PS00678">
    <property type="entry name" value="WD_REPEATS_1"/>
    <property type="match status" value="3"/>
</dbReference>
<dbReference type="OrthoDB" id="17410at2759"/>
<feature type="repeat" description="WD" evidence="3">
    <location>
        <begin position="281"/>
        <end position="319"/>
    </location>
</feature>
<evidence type="ECO:0000313" key="5">
    <source>
        <dbReference type="Proteomes" id="UP000053820"/>
    </source>
</evidence>
<dbReference type="Gene3D" id="2.130.10.10">
    <property type="entry name" value="YVTN repeat-like/Quinoprotein amine dehydrogenase"/>
    <property type="match status" value="1"/>
</dbReference>
<feature type="repeat" description="WD" evidence="3">
    <location>
        <begin position="86"/>
        <end position="127"/>
    </location>
</feature>
<dbReference type="InterPro" id="IPR001680">
    <property type="entry name" value="WD40_rpt"/>
</dbReference>
<reference evidence="4 5" key="1">
    <citation type="submission" date="2014-04" db="EMBL/GenBank/DDBJ databases">
        <title>Evolutionary Origins and Diversification of the Mycorrhizal Mutualists.</title>
        <authorList>
            <consortium name="DOE Joint Genome Institute"/>
            <consortium name="Mycorrhizal Genomics Consortium"/>
            <person name="Kohler A."/>
            <person name="Kuo A."/>
            <person name="Nagy L.G."/>
            <person name="Floudas D."/>
            <person name="Copeland A."/>
            <person name="Barry K.W."/>
            <person name="Cichocki N."/>
            <person name="Veneault-Fourrey C."/>
            <person name="LaButti K."/>
            <person name="Lindquist E.A."/>
            <person name="Lipzen A."/>
            <person name="Lundell T."/>
            <person name="Morin E."/>
            <person name="Murat C."/>
            <person name="Riley R."/>
            <person name="Ohm R."/>
            <person name="Sun H."/>
            <person name="Tunlid A."/>
            <person name="Henrissat B."/>
            <person name="Grigoriev I.V."/>
            <person name="Hibbett D.S."/>
            <person name="Martin F."/>
        </authorList>
    </citation>
    <scope>NUCLEOTIDE SEQUENCE [LARGE SCALE GENOMIC DNA]</scope>
    <source>
        <strain evidence="4 5">MD-312</strain>
    </source>
</reference>
<dbReference type="HOGENOM" id="CLU_000288_57_23_1"/>
<dbReference type="PRINTS" id="PR00320">
    <property type="entry name" value="GPROTEINBRPT"/>
</dbReference>
<dbReference type="PROSITE" id="PS50082">
    <property type="entry name" value="WD_REPEATS_2"/>
    <property type="match status" value="5"/>
</dbReference>
<sequence length="361" mass="39533">MSHNLDPLTAPAYSVKEGNGWLAVFNPDATRQMDVQLAQRYVQNRVVCCVRFSSDASLLVVGTNNAVILYNLKKGEKITFPLGSEEDSKPNHARSVIISPDNKLLVAGSEDRYIRVWDIETSNFVRILSGHRGEVYALAFTSDSRTLLSSSGDRTVRVWDATQFSASEVAEPSCRVLCAAGPEEKSSKLVFTSVSVDSSGSFVAAGSLDGIIRVWDIRSGSDKEEPVGVLQGHTDGVYGIQFFACDTGSSVMNLVSASLDRTLKRWEILPDEKQFTCRKTLSGHKDYVLAASVLQVGREQRVASSSRDGTVRLWDLKTGMPYFMIQGHTNTVTSVDLSSDGSLLASGSGDREVRIWKYTLQ</sequence>
<dbReference type="PANTHER" id="PTHR19848:SF8">
    <property type="entry name" value="F-BOX AND WD REPEAT DOMAIN CONTAINING 7"/>
    <property type="match status" value="1"/>
</dbReference>
<proteinExistence type="predicted"/>
<feature type="repeat" description="WD" evidence="3">
    <location>
        <begin position="192"/>
        <end position="225"/>
    </location>
</feature>
<gene>
    <name evidence="4" type="ORF">HYDPIDRAFT_158385</name>
</gene>
<dbReference type="AlphaFoldDB" id="A0A0C9V8Z1"/>
<name>A0A0C9V8Z1_9AGAM</name>
<dbReference type="EMBL" id="KN839857">
    <property type="protein sequence ID" value="KIJ62149.1"/>
    <property type="molecule type" value="Genomic_DNA"/>
</dbReference>
<dbReference type="SUPFAM" id="SSF50978">
    <property type="entry name" value="WD40 repeat-like"/>
    <property type="match status" value="1"/>
</dbReference>
<keyword evidence="5" id="KW-1185">Reference proteome</keyword>
<keyword evidence="2" id="KW-0677">Repeat</keyword>
<dbReference type="SMART" id="SM00320">
    <property type="entry name" value="WD40"/>
    <property type="match status" value="7"/>
</dbReference>
<protein>
    <recommendedName>
        <fullName evidence="6">WD40 repeat-like protein</fullName>
    </recommendedName>
</protein>
<evidence type="ECO:0000256" key="2">
    <source>
        <dbReference type="ARBA" id="ARBA00022737"/>
    </source>
</evidence>
<feature type="repeat" description="WD" evidence="3">
    <location>
        <begin position="128"/>
        <end position="169"/>
    </location>
</feature>
<evidence type="ECO:0000256" key="1">
    <source>
        <dbReference type="ARBA" id="ARBA00022574"/>
    </source>
</evidence>
<keyword evidence="1 3" id="KW-0853">WD repeat</keyword>
<feature type="repeat" description="WD" evidence="3">
    <location>
        <begin position="325"/>
        <end position="361"/>
    </location>
</feature>
<dbReference type="InterPro" id="IPR036322">
    <property type="entry name" value="WD40_repeat_dom_sf"/>
</dbReference>
<evidence type="ECO:0008006" key="6">
    <source>
        <dbReference type="Google" id="ProtNLM"/>
    </source>
</evidence>
<dbReference type="InterPro" id="IPR019775">
    <property type="entry name" value="WD40_repeat_CS"/>
</dbReference>
<dbReference type="PANTHER" id="PTHR19848">
    <property type="entry name" value="WD40 REPEAT PROTEIN"/>
    <property type="match status" value="1"/>
</dbReference>
<evidence type="ECO:0000313" key="4">
    <source>
        <dbReference type="EMBL" id="KIJ62149.1"/>
    </source>
</evidence>
<accession>A0A0C9V8Z1</accession>